<proteinExistence type="predicted"/>
<dbReference type="AlphaFoldDB" id="A0A3G2LBS3"/>
<evidence type="ECO:0000256" key="1">
    <source>
        <dbReference type="SAM" id="SignalP"/>
    </source>
</evidence>
<keyword evidence="3" id="KW-1185">Reference proteome</keyword>
<feature type="chain" id="PRO_5018032254" evidence="1">
    <location>
        <begin position="26"/>
        <end position="179"/>
    </location>
</feature>
<sequence>MKTIRVTFCLLVLLFLGACSSKQSLQEYYVDNSENPNFLSIDLPASLLNLEMADMSVEQKKSLESFKKLNVLAFRKNEANDAEFQVERTKVRTILKDSKFTELMKMNTAYGKATISYLGDDEAIDEVVIYGDSNDKGFLLVRVLGDDMNPANMIQFMKALEKSDYKGEGLEQLGQLLKG</sequence>
<name>A0A3G2LBS3_9FLAO</name>
<accession>A0A3G2LBS3</accession>
<keyword evidence="1" id="KW-0732">Signal</keyword>
<gene>
    <name evidence="2" type="ORF">D1013_10785</name>
</gene>
<dbReference type="KEGG" id="emar:D1013_10785"/>
<dbReference type="PROSITE" id="PS51257">
    <property type="entry name" value="PROKAR_LIPOPROTEIN"/>
    <property type="match status" value="1"/>
</dbReference>
<dbReference type="Pfam" id="PF14060">
    <property type="entry name" value="DUF4252"/>
    <property type="match status" value="1"/>
</dbReference>
<protein>
    <submittedName>
        <fullName evidence="2">DUF4252 domain-containing protein</fullName>
    </submittedName>
</protein>
<dbReference type="EMBL" id="CP032050">
    <property type="protein sequence ID" value="AYN69704.1"/>
    <property type="molecule type" value="Genomic_DNA"/>
</dbReference>
<evidence type="ECO:0000313" key="2">
    <source>
        <dbReference type="EMBL" id="AYN69704.1"/>
    </source>
</evidence>
<dbReference type="OrthoDB" id="1143555at2"/>
<feature type="signal peptide" evidence="1">
    <location>
        <begin position="1"/>
        <end position="25"/>
    </location>
</feature>
<dbReference type="RefSeq" id="WP_121850692.1">
    <property type="nucleotide sequence ID" value="NZ_CP032050.1"/>
</dbReference>
<reference evidence="2 3" key="1">
    <citation type="submission" date="2018-08" db="EMBL/GenBank/DDBJ databases">
        <title>The reduced genetic potential of extracellular carbohydrate catabolism in Euzebyella marina RN62, a Flavobacteriia bacterium isolated from the hadal water.</title>
        <authorList>
            <person name="Xue C."/>
        </authorList>
    </citation>
    <scope>NUCLEOTIDE SEQUENCE [LARGE SCALE GENOMIC DNA]</scope>
    <source>
        <strain evidence="2 3">RN62</strain>
    </source>
</reference>
<dbReference type="Proteomes" id="UP000276309">
    <property type="component" value="Chromosome"/>
</dbReference>
<dbReference type="InterPro" id="IPR025348">
    <property type="entry name" value="DUF4252"/>
</dbReference>
<evidence type="ECO:0000313" key="3">
    <source>
        <dbReference type="Proteomes" id="UP000276309"/>
    </source>
</evidence>
<organism evidence="2 3">
    <name type="scientific">Euzebyella marina</name>
    <dbReference type="NCBI Taxonomy" id="1761453"/>
    <lineage>
        <taxon>Bacteria</taxon>
        <taxon>Pseudomonadati</taxon>
        <taxon>Bacteroidota</taxon>
        <taxon>Flavobacteriia</taxon>
        <taxon>Flavobacteriales</taxon>
        <taxon>Flavobacteriaceae</taxon>
        <taxon>Euzebyella</taxon>
    </lineage>
</organism>